<dbReference type="Gene3D" id="3.20.20.190">
    <property type="entry name" value="Phosphatidylinositol (PI) phosphodiesterase"/>
    <property type="match status" value="1"/>
</dbReference>
<dbReference type="SUPFAM" id="SSF51695">
    <property type="entry name" value="PLC-like phosphodiesterases"/>
    <property type="match status" value="1"/>
</dbReference>
<dbReference type="CDD" id="cd08566">
    <property type="entry name" value="GDPD_AtGDE_like"/>
    <property type="match status" value="1"/>
</dbReference>
<dbReference type="RefSeq" id="WP_202956467.1">
    <property type="nucleotide sequence ID" value="NZ_JAPCID010000014.1"/>
</dbReference>
<dbReference type="Proteomes" id="UP001147700">
    <property type="component" value="Unassembled WGS sequence"/>
</dbReference>
<evidence type="ECO:0000256" key="1">
    <source>
        <dbReference type="SAM" id="SignalP"/>
    </source>
</evidence>
<evidence type="ECO:0000313" key="4">
    <source>
        <dbReference type="Proteomes" id="UP001147700"/>
    </source>
</evidence>
<dbReference type="PROSITE" id="PS51704">
    <property type="entry name" value="GP_PDE"/>
    <property type="match status" value="1"/>
</dbReference>
<reference evidence="3" key="1">
    <citation type="submission" date="2022-10" db="EMBL/GenBank/DDBJ databases">
        <title>The WGS of Solirubrobacter sp. CPCC 204708.</title>
        <authorList>
            <person name="Jiang Z."/>
        </authorList>
    </citation>
    <scope>NUCLEOTIDE SEQUENCE</scope>
    <source>
        <strain evidence="3">CPCC 204708</strain>
    </source>
</reference>
<sequence length="499" mass="52395">MKTRLALAVAATLFVAPAAQAQTTPPDDPRVVAMRAQIDALDDLVQRPACDQAAEPDRWLSVGTPDAGRARPLISAHRGALTLAPENTIQSYEYAFAFGVELVEVDIQQTKDGRFVALHDSTVDRTTNGTGDISTLTFDEVRALNAADYEPWKGGAYDPAQVASLEEVLALAKRVGGGLELDIKGSVTEEGKLTELVKEYGLIEQSIFNSGDIRVLQAAPNARIIYNRDRWEPPYLMYEIAKVAPVFGSRRDEYNAEAIAAIHDNCGLVMPHAYDAGEAHEVEEFRLARAMGADGVQTNQPEAIVAAAGIPAPSTIVRHDDEVCLVNRDNGLGFPGKTLIVDGVARTAGRGGCVAAPGARDITFAGTGAVTPSTATVTAITGGVGGSVGPALSLTLGPAPAFDPFVPGVEQDYTASTEATVLSTAGNATLSVSGPGHLTNGAFTLAQPLRVEISPNHWPGPVTAAKSTITFKQSIGAHDPLRTGTYSKTLTFTLSTTAP</sequence>
<gene>
    <name evidence="3" type="ORF">OJ962_12045</name>
</gene>
<keyword evidence="1" id="KW-0732">Signal</keyword>
<dbReference type="InterPro" id="IPR030395">
    <property type="entry name" value="GP_PDE_dom"/>
</dbReference>
<name>A0ABT4RI55_9ACTN</name>
<evidence type="ECO:0000313" key="3">
    <source>
        <dbReference type="EMBL" id="MDA0138233.1"/>
    </source>
</evidence>
<dbReference type="PANTHER" id="PTHR46211:SF1">
    <property type="entry name" value="GLYCEROPHOSPHODIESTER PHOSPHODIESTERASE, CYTOPLASMIC"/>
    <property type="match status" value="1"/>
</dbReference>
<keyword evidence="4" id="KW-1185">Reference proteome</keyword>
<dbReference type="Pfam" id="PF03009">
    <property type="entry name" value="GDPD"/>
    <property type="match status" value="1"/>
</dbReference>
<accession>A0ABT4RI55</accession>
<dbReference type="PANTHER" id="PTHR46211">
    <property type="entry name" value="GLYCEROPHOSPHORYL DIESTER PHOSPHODIESTERASE"/>
    <property type="match status" value="1"/>
</dbReference>
<organism evidence="3 4">
    <name type="scientific">Solirubrobacter deserti</name>
    <dbReference type="NCBI Taxonomy" id="2282478"/>
    <lineage>
        <taxon>Bacteria</taxon>
        <taxon>Bacillati</taxon>
        <taxon>Actinomycetota</taxon>
        <taxon>Thermoleophilia</taxon>
        <taxon>Solirubrobacterales</taxon>
        <taxon>Solirubrobacteraceae</taxon>
        <taxon>Solirubrobacter</taxon>
    </lineage>
</organism>
<feature type="domain" description="GP-PDE" evidence="2">
    <location>
        <begin position="72"/>
        <end position="308"/>
    </location>
</feature>
<comment type="caution">
    <text evidence="3">The sequence shown here is derived from an EMBL/GenBank/DDBJ whole genome shotgun (WGS) entry which is preliminary data.</text>
</comment>
<dbReference type="InterPro" id="IPR017946">
    <property type="entry name" value="PLC-like_Pdiesterase_TIM-brl"/>
</dbReference>
<evidence type="ECO:0000259" key="2">
    <source>
        <dbReference type="PROSITE" id="PS51704"/>
    </source>
</evidence>
<feature type="chain" id="PRO_5046901559" evidence="1">
    <location>
        <begin position="22"/>
        <end position="499"/>
    </location>
</feature>
<feature type="signal peptide" evidence="1">
    <location>
        <begin position="1"/>
        <end position="21"/>
    </location>
</feature>
<proteinExistence type="predicted"/>
<dbReference type="EMBL" id="JAPCID010000014">
    <property type="protein sequence ID" value="MDA0138233.1"/>
    <property type="molecule type" value="Genomic_DNA"/>
</dbReference>
<protein>
    <submittedName>
        <fullName evidence="3">Glycerophosphodiester phosphodiesterase family protein</fullName>
    </submittedName>
</protein>